<dbReference type="AlphaFoldDB" id="A0A323TDL0"/>
<name>A0A323TDL0_9BACI</name>
<dbReference type="CDD" id="cd07762">
    <property type="entry name" value="CYTH-like_Pase_1"/>
    <property type="match status" value="1"/>
</dbReference>
<organism evidence="2 3">
    <name type="scientific">Salipaludibacillus keqinensis</name>
    <dbReference type="NCBI Taxonomy" id="2045207"/>
    <lineage>
        <taxon>Bacteria</taxon>
        <taxon>Bacillati</taxon>
        <taxon>Bacillota</taxon>
        <taxon>Bacilli</taxon>
        <taxon>Bacillales</taxon>
        <taxon>Bacillaceae</taxon>
    </lineage>
</organism>
<evidence type="ECO:0000313" key="3">
    <source>
        <dbReference type="Proteomes" id="UP000248214"/>
    </source>
</evidence>
<reference evidence="2 3" key="1">
    <citation type="submission" date="2017-10" db="EMBL/GenBank/DDBJ databases">
        <title>Bacillus sp. nov., a halophilic bacterium isolated from a Keqin Lake.</title>
        <authorList>
            <person name="Wang H."/>
        </authorList>
    </citation>
    <scope>NUCLEOTIDE SEQUENCE [LARGE SCALE GENOMIC DNA]</scope>
    <source>
        <strain evidence="2 3">KQ-12</strain>
    </source>
</reference>
<dbReference type="PROSITE" id="PS51707">
    <property type="entry name" value="CYTH"/>
    <property type="match status" value="1"/>
</dbReference>
<dbReference type="SMART" id="SM01118">
    <property type="entry name" value="CYTH"/>
    <property type="match status" value="1"/>
</dbReference>
<keyword evidence="3" id="KW-1185">Reference proteome</keyword>
<protein>
    <submittedName>
        <fullName evidence="2">CYTH domain-containing protein</fullName>
    </submittedName>
</protein>
<dbReference type="EMBL" id="PDOD01000002">
    <property type="protein sequence ID" value="PYZ93492.1"/>
    <property type="molecule type" value="Genomic_DNA"/>
</dbReference>
<dbReference type="PIRSF" id="PIRSF012526">
    <property type="entry name" value="CYTH_UCP012526"/>
    <property type="match status" value="1"/>
</dbReference>
<dbReference type="InterPro" id="IPR023577">
    <property type="entry name" value="CYTH_domain"/>
</dbReference>
<accession>A0A323TDL0</accession>
<feature type="domain" description="CYTH" evidence="1">
    <location>
        <begin position="9"/>
        <end position="198"/>
    </location>
</feature>
<dbReference type="InterPro" id="IPR009195">
    <property type="entry name" value="Uncharacterised_YjbK"/>
</dbReference>
<dbReference type="SUPFAM" id="SSF55154">
    <property type="entry name" value="CYTH-like phosphatases"/>
    <property type="match status" value="1"/>
</dbReference>
<sequence>MQVNKLNQEIEIEFKNLINKDVYHDLLKKYESSRSPIFKQVNHYFDTDLFSLKAKGAALRVRYKKEGYILTLKQPHEGAILETHQSISESEFLSFKQHGSLTSGDVYHQLIELLENNLPPLHYLGYLTTERTEISLNDGLLVLDKSYYFDEIDYEIEFECTEAVAGQAAFEKLLENWKLDWVKPANKIERFYQAKQRFERS</sequence>
<evidence type="ECO:0000313" key="2">
    <source>
        <dbReference type="EMBL" id="PYZ93492.1"/>
    </source>
</evidence>
<dbReference type="Gene3D" id="2.40.320.10">
    <property type="entry name" value="Hypothetical Protein Pfu-838710-001"/>
    <property type="match status" value="1"/>
</dbReference>
<dbReference type="Pfam" id="PF01928">
    <property type="entry name" value="CYTH"/>
    <property type="match status" value="1"/>
</dbReference>
<proteinExistence type="predicted"/>
<dbReference type="InterPro" id="IPR033469">
    <property type="entry name" value="CYTH-like_dom_sf"/>
</dbReference>
<evidence type="ECO:0000259" key="1">
    <source>
        <dbReference type="PROSITE" id="PS51707"/>
    </source>
</evidence>
<comment type="caution">
    <text evidence="2">The sequence shown here is derived from an EMBL/GenBank/DDBJ whole genome shotgun (WGS) entry which is preliminary data.</text>
</comment>
<dbReference type="Proteomes" id="UP000248214">
    <property type="component" value="Unassembled WGS sequence"/>
</dbReference>
<gene>
    <name evidence="2" type="ORF">CR194_09990</name>
</gene>